<evidence type="ECO:0000256" key="8">
    <source>
        <dbReference type="ARBA" id="ARBA00023065"/>
    </source>
</evidence>
<dbReference type="PANTHER" id="PTHR11410">
    <property type="entry name" value="ATP SYNTHASE SUBUNIT A"/>
    <property type="match status" value="1"/>
</dbReference>
<dbReference type="PRINTS" id="PR00123">
    <property type="entry name" value="ATPASEA"/>
</dbReference>
<dbReference type="InterPro" id="IPR045083">
    <property type="entry name" value="ATP_synth_F0_asu_bact/mt"/>
</dbReference>
<dbReference type="GO" id="GO:0045259">
    <property type="term" value="C:proton-transporting ATP synthase complex"/>
    <property type="evidence" value="ECO:0007669"/>
    <property type="project" value="UniProtKB-KW"/>
</dbReference>
<dbReference type="InterPro" id="IPR000568">
    <property type="entry name" value="ATP_synth_F0_asu"/>
</dbReference>
<evidence type="ECO:0000256" key="5">
    <source>
        <dbReference type="ARBA" id="ARBA00022692"/>
    </source>
</evidence>
<feature type="transmembrane region" description="Helical" evidence="12">
    <location>
        <begin position="139"/>
        <end position="158"/>
    </location>
</feature>
<reference evidence="13" key="1">
    <citation type="submission" date="2020-01" db="EMBL/GenBank/DDBJ databases">
        <title>Completer mitochondrial genome of audouinella-like taxa.</title>
        <authorList>
            <person name="Nan F.R."/>
        </authorList>
    </citation>
    <scope>NUCLEOTIDE SEQUENCE</scope>
</reference>
<keyword evidence="10" id="KW-0066">ATP synthesis</keyword>
<geneLocation type="mitochondrion" evidence="13"/>
<comment type="subcellular location">
    <subcellularLocation>
        <location evidence="1 11">Mitochondrion inner membrane</location>
        <topology evidence="1 11">Multi-pass membrane protein</topology>
    </subcellularLocation>
</comment>
<dbReference type="NCBIfam" id="NF004482">
    <property type="entry name" value="PRK05815.2-4"/>
    <property type="match status" value="1"/>
</dbReference>
<dbReference type="PROSITE" id="PS00449">
    <property type="entry name" value="ATPASE_A"/>
    <property type="match status" value="1"/>
</dbReference>
<keyword evidence="6" id="KW-0375">Hydrogen ion transport</keyword>
<feature type="transmembrane region" description="Helical" evidence="12">
    <location>
        <begin position="178"/>
        <end position="202"/>
    </location>
</feature>
<name>A0A8T9EJF5_9FLOR</name>
<dbReference type="CDD" id="cd00310">
    <property type="entry name" value="ATP-synt_Fo_a_6"/>
    <property type="match status" value="1"/>
</dbReference>
<accession>A0A8T9EJF5</accession>
<evidence type="ECO:0000256" key="10">
    <source>
        <dbReference type="ARBA" id="ARBA00023310"/>
    </source>
</evidence>
<keyword evidence="9 12" id="KW-0472">Membrane</keyword>
<dbReference type="SUPFAM" id="SSF81336">
    <property type="entry name" value="F1F0 ATP synthase subunit A"/>
    <property type="match status" value="1"/>
</dbReference>
<keyword evidence="13" id="KW-0496">Mitochondrion</keyword>
<dbReference type="InterPro" id="IPR023011">
    <property type="entry name" value="ATP_synth_F0_asu_AS"/>
</dbReference>
<evidence type="ECO:0000256" key="11">
    <source>
        <dbReference type="RuleBase" id="RU004450"/>
    </source>
</evidence>
<evidence type="ECO:0000256" key="4">
    <source>
        <dbReference type="ARBA" id="ARBA00022547"/>
    </source>
</evidence>
<keyword evidence="7 12" id="KW-1133">Transmembrane helix</keyword>
<evidence type="ECO:0000256" key="7">
    <source>
        <dbReference type="ARBA" id="ARBA00022989"/>
    </source>
</evidence>
<dbReference type="HAMAP" id="MF_01393">
    <property type="entry name" value="ATP_synth_a_bact"/>
    <property type="match status" value="1"/>
</dbReference>
<dbReference type="Pfam" id="PF00119">
    <property type="entry name" value="ATP-synt_A"/>
    <property type="match status" value="1"/>
</dbReference>
<feature type="transmembrane region" description="Helical" evidence="12">
    <location>
        <begin position="56"/>
        <end position="74"/>
    </location>
</feature>
<dbReference type="Gene3D" id="1.20.120.220">
    <property type="entry name" value="ATP synthase, F0 complex, subunit A"/>
    <property type="match status" value="1"/>
</dbReference>
<evidence type="ECO:0000256" key="6">
    <source>
        <dbReference type="ARBA" id="ARBA00022781"/>
    </source>
</evidence>
<evidence type="ECO:0000256" key="2">
    <source>
        <dbReference type="ARBA" id="ARBA00006810"/>
    </source>
</evidence>
<dbReference type="EMBL" id="MN912388">
    <property type="protein sequence ID" value="UNJ79217.1"/>
    <property type="molecule type" value="Genomic_DNA"/>
</dbReference>
<sequence length="273" mass="31279">MEQRFSKSKVKGSSLFSPVKTFNNMFIYNPLEQFEIITILPGDYFGLNFSLTNSSFFLLLSCIFIWLYFYLVLYRPILIPHSWQYIKESLYTLTSSMIQDNLGLKGEIYFPFIFTLYTILLFCNLIGMIPYTFTVTSHIIFTFGLALSVFIGINIIGIKVHGIRFFSIFLPKNVPLVIIPLLIAIEIISYFIKVFTLSIRLFANMTSGHTLLKIIANFTWTMLSSSGLLFIFHILPFGLLVILIGLELGIAILQAYVFALLTCIYLNDVLDTH</sequence>
<feature type="transmembrane region" description="Helical" evidence="12">
    <location>
        <begin position="214"/>
        <end position="235"/>
    </location>
</feature>
<organism evidence="13">
    <name type="scientific">Audouinella sp</name>
    <dbReference type="NCBI Taxonomy" id="2927089"/>
    <lineage>
        <taxon>Eukaryota</taxon>
        <taxon>Rhodophyta</taxon>
        <taxon>Florideophyceae</taxon>
        <taxon>Nemaliophycidae</taxon>
        <taxon>Acrochaetiales</taxon>
        <taxon>Acrochaetiaceae</taxon>
        <taxon>Audouinella</taxon>
    </lineage>
</organism>
<keyword evidence="4" id="KW-0138">CF(0)</keyword>
<keyword evidence="8" id="KW-0406">Ion transport</keyword>
<gene>
    <name evidence="13" type="primary">atp6</name>
</gene>
<evidence type="ECO:0000256" key="9">
    <source>
        <dbReference type="ARBA" id="ARBA00023136"/>
    </source>
</evidence>
<dbReference type="FunFam" id="1.20.120.220:FF:000003">
    <property type="entry name" value="ATP synthase subunit a"/>
    <property type="match status" value="1"/>
</dbReference>
<keyword evidence="3" id="KW-0813">Transport</keyword>
<dbReference type="NCBIfam" id="TIGR01131">
    <property type="entry name" value="ATP_synt_6_or_A"/>
    <property type="match status" value="1"/>
</dbReference>
<dbReference type="GO" id="GO:0046933">
    <property type="term" value="F:proton-transporting ATP synthase activity, rotational mechanism"/>
    <property type="evidence" value="ECO:0007669"/>
    <property type="project" value="TreeGrafter"/>
</dbReference>
<feature type="transmembrane region" description="Helical" evidence="12">
    <location>
        <begin position="108"/>
        <end position="127"/>
    </location>
</feature>
<dbReference type="AlphaFoldDB" id="A0A8T9EJF5"/>
<dbReference type="PANTHER" id="PTHR11410:SF0">
    <property type="entry name" value="ATP SYNTHASE SUBUNIT A"/>
    <property type="match status" value="1"/>
</dbReference>
<evidence type="ECO:0000256" key="1">
    <source>
        <dbReference type="ARBA" id="ARBA00004448"/>
    </source>
</evidence>
<evidence type="ECO:0000313" key="13">
    <source>
        <dbReference type="EMBL" id="UNJ79217.1"/>
    </source>
</evidence>
<comment type="similarity">
    <text evidence="2">Belongs to the ATPase A chain family.</text>
</comment>
<evidence type="ECO:0000256" key="12">
    <source>
        <dbReference type="SAM" id="Phobius"/>
    </source>
</evidence>
<protein>
    <recommendedName>
        <fullName evidence="11">ATP synthase subunit a</fullName>
    </recommendedName>
</protein>
<proteinExistence type="inferred from homology"/>
<feature type="transmembrane region" description="Helical" evidence="12">
    <location>
        <begin position="241"/>
        <end position="266"/>
    </location>
</feature>
<dbReference type="InterPro" id="IPR035908">
    <property type="entry name" value="F0_ATP_A_sf"/>
</dbReference>
<evidence type="ECO:0000256" key="3">
    <source>
        <dbReference type="ARBA" id="ARBA00022448"/>
    </source>
</evidence>
<dbReference type="GO" id="GO:0005743">
    <property type="term" value="C:mitochondrial inner membrane"/>
    <property type="evidence" value="ECO:0007669"/>
    <property type="project" value="UniProtKB-SubCell"/>
</dbReference>
<keyword evidence="5 12" id="KW-0812">Transmembrane</keyword>